<dbReference type="EMBL" id="GBRH01258566">
    <property type="protein sequence ID" value="JAD39329.1"/>
    <property type="molecule type" value="Transcribed_RNA"/>
</dbReference>
<protein>
    <submittedName>
        <fullName evidence="1">Uncharacterized protein</fullName>
    </submittedName>
</protein>
<reference evidence="1" key="2">
    <citation type="journal article" date="2015" name="Data Brief">
        <title>Shoot transcriptome of the giant reed, Arundo donax.</title>
        <authorList>
            <person name="Barrero R.A."/>
            <person name="Guerrero F.D."/>
            <person name="Moolhuijzen P."/>
            <person name="Goolsby J.A."/>
            <person name="Tidwell J."/>
            <person name="Bellgard S.E."/>
            <person name="Bellgard M.I."/>
        </authorList>
    </citation>
    <scope>NUCLEOTIDE SEQUENCE</scope>
    <source>
        <tissue evidence="1">Shoot tissue taken approximately 20 cm above the soil surface</tissue>
    </source>
</reference>
<dbReference type="AlphaFoldDB" id="A0A0A8ZIU1"/>
<evidence type="ECO:0000313" key="1">
    <source>
        <dbReference type="EMBL" id="JAD39329.1"/>
    </source>
</evidence>
<proteinExistence type="predicted"/>
<reference evidence="1" key="1">
    <citation type="submission" date="2014-09" db="EMBL/GenBank/DDBJ databases">
        <authorList>
            <person name="Magalhaes I.L.F."/>
            <person name="Oliveira U."/>
            <person name="Santos F.R."/>
            <person name="Vidigal T.H.D.A."/>
            <person name="Brescovit A.D."/>
            <person name="Santos A.J."/>
        </authorList>
    </citation>
    <scope>NUCLEOTIDE SEQUENCE</scope>
    <source>
        <tissue evidence="1">Shoot tissue taken approximately 20 cm above the soil surface</tissue>
    </source>
</reference>
<accession>A0A0A8ZIU1</accession>
<sequence length="37" mass="4224">MPCLLFTIFSAYPLSTLHASDFINLEDDRCGRVLINH</sequence>
<name>A0A0A8ZIU1_ARUDO</name>
<organism evidence="1">
    <name type="scientific">Arundo donax</name>
    <name type="common">Giant reed</name>
    <name type="synonym">Donax arundinaceus</name>
    <dbReference type="NCBI Taxonomy" id="35708"/>
    <lineage>
        <taxon>Eukaryota</taxon>
        <taxon>Viridiplantae</taxon>
        <taxon>Streptophyta</taxon>
        <taxon>Embryophyta</taxon>
        <taxon>Tracheophyta</taxon>
        <taxon>Spermatophyta</taxon>
        <taxon>Magnoliopsida</taxon>
        <taxon>Liliopsida</taxon>
        <taxon>Poales</taxon>
        <taxon>Poaceae</taxon>
        <taxon>PACMAD clade</taxon>
        <taxon>Arundinoideae</taxon>
        <taxon>Arundineae</taxon>
        <taxon>Arundo</taxon>
    </lineage>
</organism>